<dbReference type="Gene3D" id="3.30.450.380">
    <property type="match status" value="1"/>
</dbReference>
<dbReference type="PANTHER" id="PTHR30486">
    <property type="entry name" value="TWITCHING MOTILITY PROTEIN PILT"/>
    <property type="match status" value="1"/>
</dbReference>
<accession>A0ABY7K7V1</accession>
<evidence type="ECO:0000259" key="2">
    <source>
        <dbReference type="Pfam" id="PF00437"/>
    </source>
</evidence>
<keyword evidence="4" id="KW-1185">Reference proteome</keyword>
<evidence type="ECO:0000313" key="3">
    <source>
        <dbReference type="EMBL" id="WAX59181.1"/>
    </source>
</evidence>
<sequence length="381" mass="39825">MSALVDRVRHRLAAGESADLDALLREESGDILDDAVFAVLRREVHAELAGAGPLEPLLALPGVTDVLVTAPDAVWIDRGHGVERVPVRFADDAAVRRLAQRLVAAGGRRLDDATPFADATLPDGTRLHAVLPPLVPATALSLRVLARQRFTLAELVRRGTVPDEAAQLLQAVVRARLAYLLSGGTGTGKTTLLGALLGEVRPAERLVVIEDAGELVIDHPHAVRLVTRAPNVEGAGAVGLRELVRQALRMRPDRLVVGEFRGAETVELLVALNTGHEGGAATVHANSAQDVPARLAALGSLAGVPPATVTELAASAVDVVVHLARGQDGTRRVREIGVLRRTATGLAVAPAWTLEEGPGVARGALAAVLAARQADVPAVLR</sequence>
<dbReference type="InterPro" id="IPR001482">
    <property type="entry name" value="T2SS/T4SS_dom"/>
</dbReference>
<dbReference type="Proteomes" id="UP001164693">
    <property type="component" value="Chromosome"/>
</dbReference>
<reference evidence="3" key="1">
    <citation type="submission" date="2022-05" db="EMBL/GenBank/DDBJ databases">
        <title>Jatrophihabitans sp. SB3-54 whole genome sequence.</title>
        <authorList>
            <person name="Suh M.K."/>
            <person name="Eom M.K."/>
            <person name="Kim J.S."/>
            <person name="Kim H.S."/>
            <person name="Do H.E."/>
            <person name="Shin Y.K."/>
            <person name="Lee J.-S."/>
        </authorList>
    </citation>
    <scope>NUCLEOTIDE SEQUENCE</scope>
    <source>
        <strain evidence="3">SB3-54</strain>
    </source>
</reference>
<protein>
    <submittedName>
        <fullName evidence="3">TadA family conjugal transfer-associated ATPase</fullName>
    </submittedName>
</protein>
<feature type="domain" description="Bacterial type II secretion system protein E" evidence="2">
    <location>
        <begin position="48"/>
        <end position="325"/>
    </location>
</feature>
<dbReference type="InterPro" id="IPR022399">
    <property type="entry name" value="TadA-like_ATPase"/>
</dbReference>
<dbReference type="InterPro" id="IPR050921">
    <property type="entry name" value="T4SS_GSP_E_ATPase"/>
</dbReference>
<evidence type="ECO:0000256" key="1">
    <source>
        <dbReference type="ARBA" id="ARBA00006611"/>
    </source>
</evidence>
<name>A0ABY7K7V1_9ACTN</name>
<proteinExistence type="inferred from homology"/>
<dbReference type="Gene3D" id="3.40.50.300">
    <property type="entry name" value="P-loop containing nucleotide triphosphate hydrolases"/>
    <property type="match status" value="1"/>
</dbReference>
<dbReference type="Pfam" id="PF00437">
    <property type="entry name" value="T2SSE"/>
    <property type="match status" value="1"/>
</dbReference>
<organism evidence="3 4">
    <name type="scientific">Jatrophihabitans cynanchi</name>
    <dbReference type="NCBI Taxonomy" id="2944128"/>
    <lineage>
        <taxon>Bacteria</taxon>
        <taxon>Bacillati</taxon>
        <taxon>Actinomycetota</taxon>
        <taxon>Actinomycetes</taxon>
        <taxon>Jatrophihabitantales</taxon>
        <taxon>Jatrophihabitantaceae</taxon>
        <taxon>Jatrophihabitans</taxon>
    </lineage>
</organism>
<dbReference type="SUPFAM" id="SSF52540">
    <property type="entry name" value="P-loop containing nucleoside triphosphate hydrolases"/>
    <property type="match status" value="1"/>
</dbReference>
<dbReference type="EMBL" id="CP097463">
    <property type="protein sequence ID" value="WAX59181.1"/>
    <property type="molecule type" value="Genomic_DNA"/>
</dbReference>
<evidence type="ECO:0000313" key="4">
    <source>
        <dbReference type="Proteomes" id="UP001164693"/>
    </source>
</evidence>
<dbReference type="InterPro" id="IPR027417">
    <property type="entry name" value="P-loop_NTPase"/>
</dbReference>
<comment type="similarity">
    <text evidence="1">Belongs to the GSP E family.</text>
</comment>
<gene>
    <name evidence="3" type="ORF">M6B22_10565</name>
</gene>
<dbReference type="CDD" id="cd01130">
    <property type="entry name" value="VirB11-like_ATPase"/>
    <property type="match status" value="1"/>
</dbReference>
<dbReference type="NCBIfam" id="TIGR03819">
    <property type="entry name" value="heli_sec_ATPase"/>
    <property type="match status" value="1"/>
</dbReference>
<dbReference type="PANTHER" id="PTHR30486:SF6">
    <property type="entry name" value="TYPE IV PILUS RETRACTATION ATPASE PILT"/>
    <property type="match status" value="1"/>
</dbReference>
<dbReference type="RefSeq" id="WP_269445722.1">
    <property type="nucleotide sequence ID" value="NZ_CP097463.1"/>
</dbReference>